<dbReference type="AlphaFoldDB" id="A0A2V2NK67"/>
<dbReference type="Proteomes" id="UP000245934">
    <property type="component" value="Unassembled WGS sequence"/>
</dbReference>
<dbReference type="OrthoDB" id="116477at2157"/>
<protein>
    <recommendedName>
        <fullName evidence="3">MarR family transcriptional regulator</fullName>
    </recommendedName>
</protein>
<evidence type="ECO:0008006" key="3">
    <source>
        <dbReference type="Google" id="ProtNLM"/>
    </source>
</evidence>
<organism evidence="1 2">
    <name type="scientific">Methanospirillum stamsii</name>
    <dbReference type="NCBI Taxonomy" id="1277351"/>
    <lineage>
        <taxon>Archaea</taxon>
        <taxon>Methanobacteriati</taxon>
        <taxon>Methanobacteriota</taxon>
        <taxon>Stenosarchaea group</taxon>
        <taxon>Methanomicrobia</taxon>
        <taxon>Methanomicrobiales</taxon>
        <taxon>Methanospirillaceae</taxon>
        <taxon>Methanospirillum</taxon>
    </lineage>
</organism>
<reference evidence="1 2" key="1">
    <citation type="submission" date="2018-05" db="EMBL/GenBank/DDBJ databases">
        <title>Draft genome of Methanospirillum stamsii Pt1.</title>
        <authorList>
            <person name="Dueholm M.S."/>
            <person name="Nielsen P.H."/>
            <person name="Bakmann L.F."/>
            <person name="Otzen D.E."/>
        </authorList>
    </citation>
    <scope>NUCLEOTIDE SEQUENCE [LARGE SCALE GENOMIC DNA]</scope>
    <source>
        <strain evidence="1 2">Pt1</strain>
    </source>
</reference>
<gene>
    <name evidence="1" type="ORF">DLD82_03890</name>
</gene>
<name>A0A2V2NK67_9EURY</name>
<sequence>MRDEDIDWTIYHLITGNNGCTEGLLLERTCYDPKEIHTSLTRLCRYRLVEQRDDIWCACSVGDMILKDQIQDLLTDGLELSGGVIRYRPEGEETK</sequence>
<proteinExistence type="predicted"/>
<keyword evidence="2" id="KW-1185">Reference proteome</keyword>
<dbReference type="RefSeq" id="WP_109939798.1">
    <property type="nucleotide sequence ID" value="NZ_CP176366.1"/>
</dbReference>
<comment type="caution">
    <text evidence="1">The sequence shown here is derived from an EMBL/GenBank/DDBJ whole genome shotgun (WGS) entry which is preliminary data.</text>
</comment>
<evidence type="ECO:0000313" key="2">
    <source>
        <dbReference type="Proteomes" id="UP000245934"/>
    </source>
</evidence>
<evidence type="ECO:0000313" key="1">
    <source>
        <dbReference type="EMBL" id="PWR75733.1"/>
    </source>
</evidence>
<dbReference type="EMBL" id="QGMZ01000008">
    <property type="protein sequence ID" value="PWR75733.1"/>
    <property type="molecule type" value="Genomic_DNA"/>
</dbReference>
<dbReference type="GeneID" id="97609504"/>
<accession>A0A2V2NK67</accession>